<name>A0A852WDP2_PSEA5</name>
<dbReference type="AlphaFoldDB" id="A0A852WDP2"/>
<keyword evidence="2" id="KW-1185">Reference proteome</keyword>
<dbReference type="RefSeq" id="WP_179762467.1">
    <property type="nucleotide sequence ID" value="NZ_BAAAJZ010000004.1"/>
</dbReference>
<organism evidence="1 2">
    <name type="scientific">Pseudonocardia alni</name>
    <name type="common">Amycolata alni</name>
    <dbReference type="NCBI Taxonomy" id="33907"/>
    <lineage>
        <taxon>Bacteria</taxon>
        <taxon>Bacillati</taxon>
        <taxon>Actinomycetota</taxon>
        <taxon>Actinomycetes</taxon>
        <taxon>Pseudonocardiales</taxon>
        <taxon>Pseudonocardiaceae</taxon>
        <taxon>Pseudonocardia</taxon>
    </lineage>
</organism>
<proteinExistence type="predicted"/>
<sequence length="98" mass="10206">MHPALLATTALRDTAPDAAVVPEVGSAELVRCPAIDALRVEPVGPVRDLTAIGAAHLAARGGRAMRALARGLATATNGLTRRATNASYRFALRDEGYE</sequence>
<evidence type="ECO:0000313" key="2">
    <source>
        <dbReference type="Proteomes" id="UP000549695"/>
    </source>
</evidence>
<reference evidence="1 2" key="1">
    <citation type="submission" date="2020-07" db="EMBL/GenBank/DDBJ databases">
        <title>Sequencing the genomes of 1000 actinobacteria strains.</title>
        <authorList>
            <person name="Klenk H.-P."/>
        </authorList>
    </citation>
    <scope>NUCLEOTIDE SEQUENCE [LARGE SCALE GENOMIC DNA]</scope>
    <source>
        <strain evidence="1 2">DSM 44749</strain>
    </source>
</reference>
<dbReference type="EMBL" id="JACCCZ010000001">
    <property type="protein sequence ID" value="NYG04824.1"/>
    <property type="molecule type" value="Genomic_DNA"/>
</dbReference>
<dbReference type="GeneID" id="98054771"/>
<gene>
    <name evidence="1" type="ORF">HDA37_005109</name>
</gene>
<evidence type="ECO:0000313" key="1">
    <source>
        <dbReference type="EMBL" id="NYG04824.1"/>
    </source>
</evidence>
<dbReference type="Proteomes" id="UP000549695">
    <property type="component" value="Unassembled WGS sequence"/>
</dbReference>
<accession>A0A852WDP2</accession>
<protein>
    <submittedName>
        <fullName evidence="1">Uncharacterized protein</fullName>
    </submittedName>
</protein>
<comment type="caution">
    <text evidence="1">The sequence shown here is derived from an EMBL/GenBank/DDBJ whole genome shotgun (WGS) entry which is preliminary data.</text>
</comment>